<proteinExistence type="predicted"/>
<dbReference type="EMBL" id="MN740729">
    <property type="protein sequence ID" value="QHS81102.1"/>
    <property type="molecule type" value="Genomic_DNA"/>
</dbReference>
<organism evidence="1">
    <name type="scientific">viral metagenome</name>
    <dbReference type="NCBI Taxonomy" id="1070528"/>
    <lineage>
        <taxon>unclassified sequences</taxon>
        <taxon>metagenomes</taxon>
        <taxon>organismal metagenomes</taxon>
    </lineage>
</organism>
<evidence type="ECO:0000313" key="1">
    <source>
        <dbReference type="EMBL" id="QHS81102.1"/>
    </source>
</evidence>
<protein>
    <submittedName>
        <fullName evidence="1">Uncharacterized protein</fullName>
    </submittedName>
</protein>
<reference evidence="1" key="1">
    <citation type="journal article" date="2020" name="Nature">
        <title>Giant virus diversity and host interactions through global metagenomics.</title>
        <authorList>
            <person name="Schulz F."/>
            <person name="Roux S."/>
            <person name="Paez-Espino D."/>
            <person name="Jungbluth S."/>
            <person name="Walsh D.A."/>
            <person name="Denef V.J."/>
            <person name="McMahon K.D."/>
            <person name="Konstantinidis K.T."/>
            <person name="Eloe-Fadrosh E.A."/>
            <person name="Kyrpides N.C."/>
            <person name="Woyke T."/>
        </authorList>
    </citation>
    <scope>NUCLEOTIDE SEQUENCE</scope>
    <source>
        <strain evidence="1">GVMAG-S-1101161-73</strain>
    </source>
</reference>
<accession>A0A6C0AMX4</accession>
<name>A0A6C0AMX4_9ZZZZ</name>
<sequence length="234" mass="25860">MPIVYPHTFSSEGTGPWWGIRCSTKFYQDTVRQLDNSTRCFVYMTNIRGETLAIAIEGPYTDDVTEDIVFAPSWVFDRLTLSEGEEIIMEPILEPLPKGESITIRPLTSATVEGPMFLEGLTEALNQLGVIQEGILSAIVDPSLPELHQFAIESLVPNSVCLADGELRVEIERALDRPPTPETLPAPNTYETEFESELPIAPIAYDENSQESFTPIIPGVFVPFSGRGRRLGGS</sequence>
<dbReference type="AlphaFoldDB" id="A0A6C0AMX4"/>